<reference evidence="2" key="1">
    <citation type="submission" date="2023-04" db="EMBL/GenBank/DDBJ databases">
        <title>Candida boidinii NBRC 10035.</title>
        <authorList>
            <person name="Ichikawa N."/>
            <person name="Sato H."/>
            <person name="Tonouchi N."/>
        </authorList>
    </citation>
    <scope>NUCLEOTIDE SEQUENCE</scope>
    <source>
        <strain evidence="2">NBRC 10035</strain>
    </source>
</reference>
<evidence type="ECO:0000256" key="1">
    <source>
        <dbReference type="SAM" id="MobiDB-lite"/>
    </source>
</evidence>
<organism evidence="2 3">
    <name type="scientific">Candida boidinii</name>
    <name type="common">Yeast</name>
    <dbReference type="NCBI Taxonomy" id="5477"/>
    <lineage>
        <taxon>Eukaryota</taxon>
        <taxon>Fungi</taxon>
        <taxon>Dikarya</taxon>
        <taxon>Ascomycota</taxon>
        <taxon>Saccharomycotina</taxon>
        <taxon>Pichiomycetes</taxon>
        <taxon>Pichiales</taxon>
        <taxon>Pichiaceae</taxon>
        <taxon>Ogataea</taxon>
        <taxon>Ogataea/Candida clade</taxon>
    </lineage>
</organism>
<gene>
    <name evidence="2" type="ORF">Cboi02_000448400</name>
</gene>
<sequence length="515" mass="59900">MKQEVVKHDIDTDTGIDRGTGTITNTGSKGRKANIIHLSFNEFELLFETISDLRRLGFNFDEILNNCDNVDFYNLKTIFEFYSIPVNTHPPQNDHNLNVNNVISNKRKLSISSSSESHKRVKKFDTPEWLHHLTINVSSDESDESDIEAETENNYNTNYINKNKNNNNNNDNNSNSNIYTISNNNSSNKNNNKSSNIFNHSITTHNNSNSGSNLQMMAIQKRIDELERNKKQRESSVENDTKITSDNTSKGQISEYLKNFNNQINIDEKNLTLMENKINNINDELSKLFEKIELLNKENFKFTILKEKLKPNILKNKFILNSIKNLHDSNDSILKFNDLQKLNEKLSKEYDLNEEFVSAAIIYDDEPEYTSDNDDNTEINNTNTLELLNSLTDKNYIDETENDQEIIPYNKSANKDNNNYDDSQIEYIDRNIPPEFRVIKTIPKSFKEYTNSSLKLFKSYRFHPNFNTNLLTSSTWSNKIEPNKPFCFYELISECTNKDCQFQHYKDIVLTGMLN</sequence>
<accession>A0A9W6T240</accession>
<name>A0A9W6T240_CANBO</name>
<feature type="region of interest" description="Disordered" evidence="1">
    <location>
        <begin position="228"/>
        <end position="248"/>
    </location>
</feature>
<proteinExistence type="predicted"/>
<evidence type="ECO:0000313" key="2">
    <source>
        <dbReference type="EMBL" id="GME74648.1"/>
    </source>
</evidence>
<dbReference type="AlphaFoldDB" id="A0A9W6T240"/>
<evidence type="ECO:0000313" key="3">
    <source>
        <dbReference type="Proteomes" id="UP001165120"/>
    </source>
</evidence>
<dbReference type="Proteomes" id="UP001165120">
    <property type="component" value="Unassembled WGS sequence"/>
</dbReference>
<comment type="caution">
    <text evidence="2">The sequence shown here is derived from an EMBL/GenBank/DDBJ whole genome shotgun (WGS) entry which is preliminary data.</text>
</comment>
<feature type="compositionally biased region" description="Basic and acidic residues" evidence="1">
    <location>
        <begin position="228"/>
        <end position="243"/>
    </location>
</feature>
<feature type="region of interest" description="Disordered" evidence="1">
    <location>
        <begin position="154"/>
        <end position="213"/>
    </location>
</feature>
<keyword evidence="3" id="KW-1185">Reference proteome</keyword>
<dbReference type="EMBL" id="BSXN01001829">
    <property type="protein sequence ID" value="GME74648.1"/>
    <property type="molecule type" value="Genomic_DNA"/>
</dbReference>
<protein>
    <submittedName>
        <fullName evidence="2">Unnamed protein product</fullName>
    </submittedName>
</protein>